<protein>
    <submittedName>
        <fullName evidence="1">Uncharacterized protein</fullName>
    </submittedName>
</protein>
<gene>
    <name evidence="1" type="ordered locus">CAP2UW1_1046</name>
</gene>
<proteinExistence type="predicted"/>
<dbReference type="HOGENOM" id="CLU_2271203_0_0_4"/>
<name>C7RQN4_ACCRE</name>
<accession>C7RQN4</accession>
<reference evidence="1" key="1">
    <citation type="submission" date="2009-08" db="EMBL/GenBank/DDBJ databases">
        <authorList>
            <consortium name="US DOE Joint Genome Institute"/>
            <person name="Lucas S."/>
            <person name="Copeland A."/>
            <person name="Lapidus A."/>
            <person name="Glavina del Rio T."/>
            <person name="Dalin E."/>
            <person name="Tice H."/>
            <person name="Bruce D."/>
            <person name="Barry K."/>
            <person name="Pitluck S."/>
            <person name="Lowry S."/>
            <person name="Larimer F."/>
            <person name="Land M."/>
            <person name="Hauser L."/>
            <person name="Kyrpides N."/>
            <person name="Ivanova N."/>
            <person name="McMahon K.D."/>
            <person name="Hugenholtz P."/>
        </authorList>
    </citation>
    <scope>NUCLEOTIDE SEQUENCE</scope>
    <source>
        <strain evidence="1">UW-1</strain>
    </source>
</reference>
<evidence type="ECO:0000313" key="1">
    <source>
        <dbReference type="EMBL" id="ACV34382.1"/>
    </source>
</evidence>
<sequence length="102" mass="12413">METYEEMYNRLKDDFTLVMDYTTYEPPTNHRFKVVVYDVRYYDNEDTRLIAEDFVDYFDEYNQNGKKAFENDEQAREHFLQKAHQAMGWNIADCRVLITIES</sequence>
<dbReference type="AlphaFoldDB" id="C7RQN4"/>
<reference evidence="1" key="2">
    <citation type="submission" date="2009-09" db="EMBL/GenBank/DDBJ databases">
        <title>Complete sequence of chromosome of Candidatus Accumulibacter phosphatis clade IIA str. UW-1.</title>
        <authorList>
            <consortium name="US DOE Joint Genome Institute"/>
            <person name="Martin H.G."/>
            <person name="Ivanova N."/>
            <person name="Kunin V."/>
            <person name="Warnecke F."/>
            <person name="Barry K."/>
            <person name="He S."/>
            <person name="Salamov A."/>
            <person name="Szeto E."/>
            <person name="Dalin E."/>
            <person name="Pangilinan J.L."/>
            <person name="Lapidus A."/>
            <person name="Lowry S."/>
            <person name="Kyrpides N.C."/>
            <person name="McMahon K.D."/>
            <person name="Hugenholtz P."/>
        </authorList>
    </citation>
    <scope>NUCLEOTIDE SEQUENCE [LARGE SCALE GENOMIC DNA]</scope>
    <source>
        <strain evidence="1">UW-1</strain>
    </source>
</reference>
<dbReference type="KEGG" id="app:CAP2UW1_1046"/>
<organism evidence="1">
    <name type="scientific">Accumulibacter regalis</name>
    <dbReference type="NCBI Taxonomy" id="522306"/>
    <lineage>
        <taxon>Bacteria</taxon>
        <taxon>Pseudomonadati</taxon>
        <taxon>Pseudomonadota</taxon>
        <taxon>Betaproteobacteria</taxon>
        <taxon>Candidatus Accumulibacter</taxon>
    </lineage>
</organism>
<dbReference type="EMBL" id="CP001715">
    <property type="protein sequence ID" value="ACV34382.1"/>
    <property type="molecule type" value="Genomic_DNA"/>
</dbReference>